<keyword evidence="3" id="KW-1185">Reference proteome</keyword>
<evidence type="ECO:0008006" key="4">
    <source>
        <dbReference type="Google" id="ProtNLM"/>
    </source>
</evidence>
<dbReference type="CDD" id="cd12261">
    <property type="entry name" value="RRM1_3_MRN1"/>
    <property type="match status" value="1"/>
</dbReference>
<dbReference type="GeneID" id="19277982"/>
<dbReference type="KEGG" id="pfy:PFICI_12969"/>
<dbReference type="HOGENOM" id="CLU_043434_0_0_1"/>
<dbReference type="eggNOG" id="KOG0118">
    <property type="taxonomic scope" value="Eukaryota"/>
</dbReference>
<protein>
    <recommendedName>
        <fullName evidence="4">RRM domain-containing protein</fullName>
    </recommendedName>
</protein>
<dbReference type="InParanoid" id="W3WQ60"/>
<dbReference type="EMBL" id="KI912118">
    <property type="protein sequence ID" value="ETS76025.1"/>
    <property type="molecule type" value="Genomic_DNA"/>
</dbReference>
<organism evidence="2 3">
    <name type="scientific">Pestalotiopsis fici (strain W106-1 / CGMCC3.15140)</name>
    <dbReference type="NCBI Taxonomy" id="1229662"/>
    <lineage>
        <taxon>Eukaryota</taxon>
        <taxon>Fungi</taxon>
        <taxon>Dikarya</taxon>
        <taxon>Ascomycota</taxon>
        <taxon>Pezizomycotina</taxon>
        <taxon>Sordariomycetes</taxon>
        <taxon>Xylariomycetidae</taxon>
        <taxon>Amphisphaeriales</taxon>
        <taxon>Sporocadaceae</taxon>
        <taxon>Pestalotiopsis</taxon>
    </lineage>
</organism>
<dbReference type="OMA" id="IHNLHVI"/>
<sequence>MASITDPVTIDRAYFDTLVRRANCNDGPLSAAMADQNLTVVPKADYDNLLQLAHQYTTLCANLISGGIDEQTIVVLSQDNTSRHSQEMIGKTSRMPMPTGNKTHSLNQTKEHGTHFSPATKIYSTHYKEYSAGNGRNGYSSQNGYSGYNGSAGWADGPEEDFSAEYSPDGSSPGAQQEPNFSQALAYERPHYPRMCKRTVVLAGLAEGTTHGDVTNVVRGGMVLEIYLRAADHSALVSFLLEEDAVSFYEHVRRNDLYINHKRVFVKWADRHFHLAGHVAGKIGQGATRNMIIRRCGPDHTVDSIRDHLEHIHNLVVISIDFIGSSCYIKTNSVHNAMFARTCMMSRVTYKGSKIEWDVDECAQPLEVSRKPSVPKPLQSLATKPPGVKIRNRFATLRLDDDDNGDSDDRLDTSTEFAAFSTVGVGA</sequence>
<dbReference type="GO" id="GO:0003676">
    <property type="term" value="F:nucleic acid binding"/>
    <property type="evidence" value="ECO:0007669"/>
    <property type="project" value="InterPro"/>
</dbReference>
<evidence type="ECO:0000313" key="2">
    <source>
        <dbReference type="EMBL" id="ETS76025.1"/>
    </source>
</evidence>
<dbReference type="RefSeq" id="XP_007839741.1">
    <property type="nucleotide sequence ID" value="XM_007841550.1"/>
</dbReference>
<dbReference type="AlphaFoldDB" id="W3WQ60"/>
<evidence type="ECO:0000313" key="3">
    <source>
        <dbReference type="Proteomes" id="UP000030651"/>
    </source>
</evidence>
<dbReference type="InterPro" id="IPR035979">
    <property type="entry name" value="RBD_domain_sf"/>
</dbReference>
<dbReference type="STRING" id="1229662.W3WQ60"/>
<dbReference type="OrthoDB" id="2935572at2759"/>
<evidence type="ECO:0000256" key="1">
    <source>
        <dbReference type="SAM" id="MobiDB-lite"/>
    </source>
</evidence>
<accession>W3WQ60</accession>
<gene>
    <name evidence="2" type="ORF">PFICI_12969</name>
</gene>
<proteinExistence type="predicted"/>
<feature type="region of interest" description="Disordered" evidence="1">
    <location>
        <begin position="157"/>
        <end position="178"/>
    </location>
</feature>
<dbReference type="SUPFAM" id="SSF54928">
    <property type="entry name" value="RNA-binding domain, RBD"/>
    <property type="match status" value="1"/>
</dbReference>
<feature type="compositionally biased region" description="Polar residues" evidence="1">
    <location>
        <begin position="169"/>
        <end position="178"/>
    </location>
</feature>
<name>W3WQ60_PESFW</name>
<dbReference type="Proteomes" id="UP000030651">
    <property type="component" value="Unassembled WGS sequence"/>
</dbReference>
<reference evidence="3" key="1">
    <citation type="journal article" date="2015" name="BMC Genomics">
        <title>Genomic and transcriptomic analysis of the endophytic fungus Pestalotiopsis fici reveals its lifestyle and high potential for synthesis of natural products.</title>
        <authorList>
            <person name="Wang X."/>
            <person name="Zhang X."/>
            <person name="Liu L."/>
            <person name="Xiang M."/>
            <person name="Wang W."/>
            <person name="Sun X."/>
            <person name="Che Y."/>
            <person name="Guo L."/>
            <person name="Liu G."/>
            <person name="Guo L."/>
            <person name="Wang C."/>
            <person name="Yin W.B."/>
            <person name="Stadler M."/>
            <person name="Zhang X."/>
            <person name="Liu X."/>
        </authorList>
    </citation>
    <scope>NUCLEOTIDE SEQUENCE [LARGE SCALE GENOMIC DNA]</scope>
    <source>
        <strain evidence="3">W106-1 / CGMCC3.15140</strain>
    </source>
</reference>